<gene>
    <name evidence="2" type="ORF">ECPE_LOCUS4184</name>
</gene>
<sequence length="1318" mass="147198">MPPIFTIGLGLTADRDEVNLLRKLGQHADCLFLPHSLPSDIPNGLFRATVSQMVLFSPDWTCLDKEEIDKLDIPIHLSWLEHCFHVTELDDIEADKLPPLNEPQSEKLQQIGELSEQIKFYVTEYVTLSKSYAIADIDKVIPFCLQLVLQTAIRRLLDFTRQAQIAVVGRSTTIGRTSSCSNLTTMTSYNSLASTSTSASCETVASNAPAKLDMGAVLSRRSFNPRPKNKTKSIQVISVHLPETPTKPDSWTCTKSPGSLIAEEVSSKLNTSQKTTKIPAGHYAGNTQLNLKKETEVETRRTLKFSSLFNRISGEQTESVVAKSSVLSPNKWRSSSSLFLPSQTTLDQSPSIPVENTEFRQSIKTCVQCLSQSTPDIRLHSPHSFNFSIGSVSQNKTATYASEAAKRSVLLRPLRTEPSTKHSFSGDQTNTSLSYELYADPSVSTVRDLLRLKLLSRILIELTTRLGSTQAEVIQLLPVFHDQHVIQLVNHVIDQAVAITLTYRMNQLTSSHPSIPLSQLVTSSPVSVGLIMDKILLDSLNEVGTSNAKIPSFPSYTHLYRHVTSLIDTIIQANESLRINPRTIHVRSDTVRTVLILLWNSAYPAACLAMNRLLNDQDTSEEVISSYLKRDNSQKNVTDYSNPSLHNDIWTTRVSNVPCNIPLVRVVTSAADSKLTRMGVTKFQEAIVINPRQAEKDHSEMGSIIKSDRTTTDLHSHSPCPILDVTSMECFSPPPVVNTLVPTECHGTHYVSVQSSRSGSLSSGASTNDVCLSDTHREDIVTHNLKQTNKEVCFKFQLNGSTDEYNGMLFTQPNTAPTNTRDDELDYFIPTALSKAIQLCPMCTNQIQMLIGAKTWRFDDVMCESNQKELQSRQQRKVDVGVQFDGDHMTDKDDFGPLIDEQFRVPPRRRDFSLTPEKRDSATRMVLECMIAHGRSPSQGAVDDRVSAQSLVYHSMSLSMCDTQPEHCSSPIRNLLGPETGMNSMNTIKLKQRSGDNMDAANKRPRQWVDSRACEIQVPKRSECQARGVHQDENNAKFGFQMVQANSIEKKINVRSTRSPKQSGDRRPSRKSTKHAEVLSMEPFYSCLKELRDRLSRAESRLNTAFSNYLMVQNKRLPVQPRGDLRSQRLDEPTTSQLHSRKKLTEKSRVTIWDSSSLAYISKHLLGKPRCQPVSQRKHSSHPNSRTRMKNSSAVGKPRLRFDPAKTSPPVLTEMNEARWTVDEIRSRGPGLFPSPNMELPVRANNPVPKDGNQLTMLGKITARRDNPGNDGDRSADSVGLPREQQTVSNLSRIGTILAQNGSRNTQRLCTIQKQTTT</sequence>
<evidence type="ECO:0000313" key="3">
    <source>
        <dbReference type="Proteomes" id="UP000272942"/>
    </source>
</evidence>
<dbReference type="EMBL" id="UZAN01041065">
    <property type="protein sequence ID" value="VDP71858.1"/>
    <property type="molecule type" value="Genomic_DNA"/>
</dbReference>
<dbReference type="Proteomes" id="UP000272942">
    <property type="component" value="Unassembled WGS sequence"/>
</dbReference>
<evidence type="ECO:0000313" key="2">
    <source>
        <dbReference type="EMBL" id="VDP71858.1"/>
    </source>
</evidence>
<feature type="compositionally biased region" description="Basic and acidic residues" evidence="1">
    <location>
        <begin position="1123"/>
        <end position="1132"/>
    </location>
</feature>
<organism evidence="2 3">
    <name type="scientific">Echinostoma caproni</name>
    <dbReference type="NCBI Taxonomy" id="27848"/>
    <lineage>
        <taxon>Eukaryota</taxon>
        <taxon>Metazoa</taxon>
        <taxon>Spiralia</taxon>
        <taxon>Lophotrochozoa</taxon>
        <taxon>Platyhelminthes</taxon>
        <taxon>Trematoda</taxon>
        <taxon>Digenea</taxon>
        <taxon>Plagiorchiida</taxon>
        <taxon>Echinostomata</taxon>
        <taxon>Echinostomatoidea</taxon>
        <taxon>Echinostomatidae</taxon>
        <taxon>Echinostoma</taxon>
    </lineage>
</organism>
<protein>
    <submittedName>
        <fullName evidence="2">Uncharacterized protein</fullName>
    </submittedName>
</protein>
<proteinExistence type="predicted"/>
<evidence type="ECO:0000256" key="1">
    <source>
        <dbReference type="SAM" id="MobiDB-lite"/>
    </source>
</evidence>
<feature type="region of interest" description="Disordered" evidence="1">
    <location>
        <begin position="1049"/>
        <end position="1076"/>
    </location>
</feature>
<feature type="region of interest" description="Disordered" evidence="1">
    <location>
        <begin position="1119"/>
        <end position="1143"/>
    </location>
</feature>
<feature type="region of interest" description="Disordered" evidence="1">
    <location>
        <begin position="1170"/>
        <end position="1210"/>
    </location>
</feature>
<feature type="region of interest" description="Disordered" evidence="1">
    <location>
        <begin position="1232"/>
        <end position="1286"/>
    </location>
</feature>
<keyword evidence="3" id="KW-1185">Reference proteome</keyword>
<accession>A0A3P8GJA2</accession>
<reference evidence="2 3" key="1">
    <citation type="submission" date="2018-11" db="EMBL/GenBank/DDBJ databases">
        <authorList>
            <consortium name="Pathogen Informatics"/>
        </authorList>
    </citation>
    <scope>NUCLEOTIDE SEQUENCE [LARGE SCALE GENOMIC DNA]</scope>
    <source>
        <strain evidence="2 3">Egypt</strain>
    </source>
</reference>
<name>A0A3P8GJA2_9TREM</name>
<feature type="compositionally biased region" description="Basic and acidic residues" evidence="1">
    <location>
        <begin position="1263"/>
        <end position="1276"/>
    </location>
</feature>
<feature type="compositionally biased region" description="Basic residues" evidence="1">
    <location>
        <begin position="1176"/>
        <end position="1189"/>
    </location>
</feature>
<dbReference type="OrthoDB" id="6249346at2759"/>